<comment type="cofactor">
    <cofactor evidence="2">
        <name>[4Fe-4S] cluster</name>
        <dbReference type="ChEBI" id="CHEBI:49883"/>
    </cofactor>
</comment>
<organism evidence="14 15">
    <name type="scientific">Candidatus Wolfebacteria bacterium GW2011_GWA2_47_9b</name>
    <dbReference type="NCBI Taxonomy" id="1619005"/>
    <lineage>
        <taxon>Bacteria</taxon>
        <taxon>Candidatus Wolfeibacteriota</taxon>
    </lineage>
</organism>
<dbReference type="GO" id="GO:0032357">
    <property type="term" value="F:oxidized purine DNA binding"/>
    <property type="evidence" value="ECO:0007669"/>
    <property type="project" value="TreeGrafter"/>
</dbReference>
<dbReference type="Proteomes" id="UP000033882">
    <property type="component" value="Unassembled WGS sequence"/>
</dbReference>
<keyword evidence="7" id="KW-0227">DNA damage</keyword>
<protein>
    <recommendedName>
        <fullName evidence="5">Adenine DNA glycosylase</fullName>
        <ecNumber evidence="4">3.2.2.31</ecNumber>
    </recommendedName>
</protein>
<comment type="caution">
    <text evidence="14">The sequence shown here is derived from an EMBL/GenBank/DDBJ whole genome shotgun (WGS) entry which is preliminary data.</text>
</comment>
<dbReference type="EC" id="3.2.2.31" evidence="4"/>
<keyword evidence="8" id="KW-0378">Hydrolase</keyword>
<dbReference type="GO" id="GO:0046872">
    <property type="term" value="F:metal ion binding"/>
    <property type="evidence" value="ECO:0007669"/>
    <property type="project" value="UniProtKB-KW"/>
</dbReference>
<evidence type="ECO:0000256" key="6">
    <source>
        <dbReference type="ARBA" id="ARBA00022723"/>
    </source>
</evidence>
<dbReference type="PANTHER" id="PTHR42944">
    <property type="entry name" value="ADENINE DNA GLYCOSYLASE"/>
    <property type="match status" value="1"/>
</dbReference>
<evidence type="ECO:0000256" key="3">
    <source>
        <dbReference type="ARBA" id="ARBA00008343"/>
    </source>
</evidence>
<comment type="catalytic activity">
    <reaction evidence="1">
        <text>Hydrolyzes free adenine bases from 7,8-dihydro-8-oxoguanine:adenine mismatched double-stranded DNA, leaving an apurinic site.</text>
        <dbReference type="EC" id="3.2.2.31"/>
    </reaction>
</comment>
<dbReference type="InterPro" id="IPR000445">
    <property type="entry name" value="HhH_motif"/>
</dbReference>
<evidence type="ECO:0000256" key="4">
    <source>
        <dbReference type="ARBA" id="ARBA00012045"/>
    </source>
</evidence>
<evidence type="ECO:0000256" key="11">
    <source>
        <dbReference type="ARBA" id="ARBA00023204"/>
    </source>
</evidence>
<keyword evidence="12" id="KW-0326">Glycosidase</keyword>
<keyword evidence="11" id="KW-0234">DNA repair</keyword>
<sequence length="279" mass="31660">MIVSGDKKISRGVVEKFKKTVWDYYRANRRDFPWRRNINPYRVLVSEIMLQQTQVSRGEIKYKEFLKKFPSFRALAHASTAEVLAAWQGLGYNRRALYLKRAAEIVTSEHGGRLPDTPEALQKLPGVGTYTAGAVCAFAFNKPVVLIDTNVRRIYIHHFFDDAEGVTDVELTPLIEATIDRDNAREWYSALMDYGSMLGVTEENANKRSAHYVRQSKFEGSLRQVRGAVLKLLVQHKRMTRVALREMTGESDERIALAVAGLQKDGLVSERGAYVSIMS</sequence>
<dbReference type="PATRIC" id="fig|1619005.3.peg.971"/>
<gene>
    <name evidence="14" type="ORF">UY19_C0018G0027</name>
</gene>
<keyword evidence="10" id="KW-0411">Iron-sulfur</keyword>
<dbReference type="Pfam" id="PF00633">
    <property type="entry name" value="HHH"/>
    <property type="match status" value="1"/>
</dbReference>
<dbReference type="CDD" id="cd00056">
    <property type="entry name" value="ENDO3c"/>
    <property type="match status" value="1"/>
</dbReference>
<name>A0A0G1U531_9BACT</name>
<dbReference type="EMBL" id="LCPB01000018">
    <property type="protein sequence ID" value="KKU89182.1"/>
    <property type="molecule type" value="Genomic_DNA"/>
</dbReference>
<dbReference type="PROSITE" id="PS01155">
    <property type="entry name" value="ENDONUCLEASE_III_2"/>
    <property type="match status" value="1"/>
</dbReference>
<evidence type="ECO:0000256" key="7">
    <source>
        <dbReference type="ARBA" id="ARBA00022763"/>
    </source>
</evidence>
<dbReference type="InterPro" id="IPR003265">
    <property type="entry name" value="HhH-GPD_domain"/>
</dbReference>
<evidence type="ECO:0000256" key="2">
    <source>
        <dbReference type="ARBA" id="ARBA00001966"/>
    </source>
</evidence>
<dbReference type="SUPFAM" id="SSF48150">
    <property type="entry name" value="DNA-glycosylase"/>
    <property type="match status" value="1"/>
</dbReference>
<dbReference type="GO" id="GO:0006284">
    <property type="term" value="P:base-excision repair"/>
    <property type="evidence" value="ECO:0007669"/>
    <property type="project" value="InterPro"/>
</dbReference>
<dbReference type="GO" id="GO:0006298">
    <property type="term" value="P:mismatch repair"/>
    <property type="evidence" value="ECO:0007669"/>
    <property type="project" value="TreeGrafter"/>
</dbReference>
<evidence type="ECO:0000256" key="9">
    <source>
        <dbReference type="ARBA" id="ARBA00023004"/>
    </source>
</evidence>
<dbReference type="SMART" id="SM00478">
    <property type="entry name" value="ENDO3c"/>
    <property type="match status" value="1"/>
</dbReference>
<dbReference type="InterPro" id="IPR011257">
    <property type="entry name" value="DNA_glycosylase"/>
</dbReference>
<dbReference type="Gene3D" id="1.10.340.30">
    <property type="entry name" value="Hypothetical protein, domain 2"/>
    <property type="match status" value="1"/>
</dbReference>
<keyword evidence="9" id="KW-0408">Iron</keyword>
<dbReference type="InterPro" id="IPR004036">
    <property type="entry name" value="Endonuclease-III-like_CS2"/>
</dbReference>
<dbReference type="Pfam" id="PF00730">
    <property type="entry name" value="HhH-GPD"/>
    <property type="match status" value="1"/>
</dbReference>
<dbReference type="GO" id="GO:0000701">
    <property type="term" value="F:purine-specific mismatch base pair DNA N-glycosylase activity"/>
    <property type="evidence" value="ECO:0007669"/>
    <property type="project" value="UniProtKB-EC"/>
</dbReference>
<evidence type="ECO:0000256" key="10">
    <source>
        <dbReference type="ARBA" id="ARBA00023014"/>
    </source>
</evidence>
<comment type="similarity">
    <text evidence="3">Belongs to the Nth/MutY family.</text>
</comment>
<evidence type="ECO:0000259" key="13">
    <source>
        <dbReference type="SMART" id="SM00478"/>
    </source>
</evidence>
<evidence type="ECO:0000313" key="14">
    <source>
        <dbReference type="EMBL" id="KKU89182.1"/>
    </source>
</evidence>
<feature type="domain" description="HhH-GPD" evidence="13">
    <location>
        <begin position="49"/>
        <end position="197"/>
    </location>
</feature>
<evidence type="ECO:0000256" key="5">
    <source>
        <dbReference type="ARBA" id="ARBA00022023"/>
    </source>
</evidence>
<dbReference type="PANTHER" id="PTHR42944:SF1">
    <property type="entry name" value="ADENINE DNA GLYCOSYLASE"/>
    <property type="match status" value="1"/>
</dbReference>
<evidence type="ECO:0000313" key="15">
    <source>
        <dbReference type="Proteomes" id="UP000033882"/>
    </source>
</evidence>
<keyword evidence="6" id="KW-0479">Metal-binding</keyword>
<proteinExistence type="inferred from homology"/>
<dbReference type="GO" id="GO:0035485">
    <property type="term" value="F:adenine/guanine mispair binding"/>
    <property type="evidence" value="ECO:0007669"/>
    <property type="project" value="TreeGrafter"/>
</dbReference>
<evidence type="ECO:0000256" key="8">
    <source>
        <dbReference type="ARBA" id="ARBA00022801"/>
    </source>
</evidence>
<dbReference type="InterPro" id="IPR023170">
    <property type="entry name" value="HhH_base_excis_C"/>
</dbReference>
<evidence type="ECO:0000256" key="12">
    <source>
        <dbReference type="ARBA" id="ARBA00023295"/>
    </source>
</evidence>
<reference evidence="14 15" key="1">
    <citation type="journal article" date="2015" name="Nature">
        <title>rRNA introns, odd ribosomes, and small enigmatic genomes across a large radiation of phyla.</title>
        <authorList>
            <person name="Brown C.T."/>
            <person name="Hug L.A."/>
            <person name="Thomas B.C."/>
            <person name="Sharon I."/>
            <person name="Castelle C.J."/>
            <person name="Singh A."/>
            <person name="Wilkins M.J."/>
            <person name="Williams K.H."/>
            <person name="Banfield J.F."/>
        </authorList>
    </citation>
    <scope>NUCLEOTIDE SEQUENCE [LARGE SCALE GENOMIC DNA]</scope>
</reference>
<dbReference type="GO" id="GO:0034039">
    <property type="term" value="F:8-oxo-7,8-dihydroguanine DNA N-glycosylase activity"/>
    <property type="evidence" value="ECO:0007669"/>
    <property type="project" value="TreeGrafter"/>
</dbReference>
<dbReference type="GO" id="GO:0051536">
    <property type="term" value="F:iron-sulfur cluster binding"/>
    <property type="evidence" value="ECO:0007669"/>
    <property type="project" value="UniProtKB-KW"/>
</dbReference>
<dbReference type="InterPro" id="IPR044298">
    <property type="entry name" value="MIG/MutY"/>
</dbReference>
<dbReference type="AlphaFoldDB" id="A0A0G1U531"/>
<accession>A0A0G1U531</accession>
<evidence type="ECO:0000256" key="1">
    <source>
        <dbReference type="ARBA" id="ARBA00000843"/>
    </source>
</evidence>
<dbReference type="Gene3D" id="1.10.1670.10">
    <property type="entry name" value="Helix-hairpin-Helix base-excision DNA repair enzymes (C-terminal)"/>
    <property type="match status" value="1"/>
</dbReference>